<name>A0AA40FJ75_9HYME</name>
<dbReference type="AlphaFoldDB" id="A0AA40FJ75"/>
<proteinExistence type="predicted"/>
<sequence length="52" mass="5851">MGRQNERLAARVRQYLRKGGAPLNASKILRLDNRDTRSNGVLRRAPELFSGA</sequence>
<dbReference type="EMBL" id="JAHYIQ010000034">
    <property type="protein sequence ID" value="KAK1119896.1"/>
    <property type="molecule type" value="Genomic_DNA"/>
</dbReference>
<keyword evidence="2" id="KW-1185">Reference proteome</keyword>
<evidence type="ECO:0000313" key="2">
    <source>
        <dbReference type="Proteomes" id="UP001177670"/>
    </source>
</evidence>
<protein>
    <submittedName>
        <fullName evidence="1">Uncharacterized protein</fullName>
    </submittedName>
</protein>
<accession>A0AA40FJ75</accession>
<comment type="caution">
    <text evidence="1">The sequence shown here is derived from an EMBL/GenBank/DDBJ whole genome shotgun (WGS) entry which is preliminary data.</text>
</comment>
<evidence type="ECO:0000313" key="1">
    <source>
        <dbReference type="EMBL" id="KAK1119896.1"/>
    </source>
</evidence>
<organism evidence="1 2">
    <name type="scientific">Melipona bicolor</name>
    <dbReference type="NCBI Taxonomy" id="60889"/>
    <lineage>
        <taxon>Eukaryota</taxon>
        <taxon>Metazoa</taxon>
        <taxon>Ecdysozoa</taxon>
        <taxon>Arthropoda</taxon>
        <taxon>Hexapoda</taxon>
        <taxon>Insecta</taxon>
        <taxon>Pterygota</taxon>
        <taxon>Neoptera</taxon>
        <taxon>Endopterygota</taxon>
        <taxon>Hymenoptera</taxon>
        <taxon>Apocrita</taxon>
        <taxon>Aculeata</taxon>
        <taxon>Apoidea</taxon>
        <taxon>Anthophila</taxon>
        <taxon>Apidae</taxon>
        <taxon>Melipona</taxon>
    </lineage>
</organism>
<dbReference type="Proteomes" id="UP001177670">
    <property type="component" value="Unassembled WGS sequence"/>
</dbReference>
<reference evidence="1" key="1">
    <citation type="submission" date="2021-10" db="EMBL/GenBank/DDBJ databases">
        <title>Melipona bicolor Genome sequencing and assembly.</title>
        <authorList>
            <person name="Araujo N.S."/>
            <person name="Arias M.C."/>
        </authorList>
    </citation>
    <scope>NUCLEOTIDE SEQUENCE</scope>
    <source>
        <strain evidence="1">USP_2M_L1-L4_2017</strain>
        <tissue evidence="1">Whole body</tissue>
    </source>
</reference>
<gene>
    <name evidence="1" type="ORF">K0M31_012969</name>
</gene>